<name>A0A7J0EDS2_9ERIC</name>
<dbReference type="Gene3D" id="3.80.10.10">
    <property type="entry name" value="Ribonuclease Inhibitor"/>
    <property type="match status" value="2"/>
</dbReference>
<gene>
    <name evidence="8" type="ORF">Acr_03g0005710</name>
</gene>
<organism evidence="8 9">
    <name type="scientific">Actinidia rufa</name>
    <dbReference type="NCBI Taxonomy" id="165716"/>
    <lineage>
        <taxon>Eukaryota</taxon>
        <taxon>Viridiplantae</taxon>
        <taxon>Streptophyta</taxon>
        <taxon>Embryophyta</taxon>
        <taxon>Tracheophyta</taxon>
        <taxon>Spermatophyta</taxon>
        <taxon>Magnoliopsida</taxon>
        <taxon>eudicotyledons</taxon>
        <taxon>Gunneridae</taxon>
        <taxon>Pentapetalae</taxon>
        <taxon>asterids</taxon>
        <taxon>Ericales</taxon>
        <taxon>Actinidiaceae</taxon>
        <taxon>Actinidia</taxon>
    </lineage>
</organism>
<evidence type="ECO:0000256" key="6">
    <source>
        <dbReference type="ARBA" id="ARBA00023180"/>
    </source>
</evidence>
<dbReference type="EMBL" id="BJWL01000003">
    <property type="protein sequence ID" value="GFY83797.1"/>
    <property type="molecule type" value="Genomic_DNA"/>
</dbReference>
<keyword evidence="2 7" id="KW-0812">Transmembrane</keyword>
<dbReference type="GO" id="GO:0016020">
    <property type="term" value="C:membrane"/>
    <property type="evidence" value="ECO:0007669"/>
    <property type="project" value="UniProtKB-SubCell"/>
</dbReference>
<evidence type="ECO:0000256" key="2">
    <source>
        <dbReference type="ARBA" id="ARBA00022692"/>
    </source>
</evidence>
<dbReference type="AlphaFoldDB" id="A0A7J0EDS2"/>
<evidence type="ECO:0000256" key="1">
    <source>
        <dbReference type="ARBA" id="ARBA00004479"/>
    </source>
</evidence>
<keyword evidence="4 7" id="KW-1133">Transmembrane helix</keyword>
<keyword evidence="9" id="KW-1185">Reference proteome</keyword>
<keyword evidence="3" id="KW-0732">Signal</keyword>
<keyword evidence="6" id="KW-0325">Glycoprotein</keyword>
<dbReference type="Pfam" id="PF00560">
    <property type="entry name" value="LRR_1"/>
    <property type="match status" value="1"/>
</dbReference>
<evidence type="ECO:0000256" key="3">
    <source>
        <dbReference type="ARBA" id="ARBA00022729"/>
    </source>
</evidence>
<keyword evidence="5 7" id="KW-0472">Membrane</keyword>
<evidence type="ECO:0000256" key="5">
    <source>
        <dbReference type="ARBA" id="ARBA00023136"/>
    </source>
</evidence>
<comment type="subcellular location">
    <subcellularLocation>
        <location evidence="1">Membrane</location>
        <topology evidence="1">Single-pass type I membrane protein</topology>
    </subcellularLocation>
</comment>
<dbReference type="PANTHER" id="PTHR48061:SF2">
    <property type="entry name" value="RECEPTOR LIKE PROTEIN 30-LIKE"/>
    <property type="match status" value="1"/>
</dbReference>
<dbReference type="InterPro" id="IPR001611">
    <property type="entry name" value="Leu-rich_rpt"/>
</dbReference>
<comment type="caution">
    <text evidence="8">The sequence shown here is derived from an EMBL/GenBank/DDBJ whole genome shotgun (WGS) entry which is preliminary data.</text>
</comment>
<evidence type="ECO:0000313" key="8">
    <source>
        <dbReference type="EMBL" id="GFY83797.1"/>
    </source>
</evidence>
<dbReference type="PANTHER" id="PTHR48061">
    <property type="entry name" value="LEUCINE-RICH REPEAT RECEPTOR PROTEIN KINASE EMS1-LIKE-RELATED"/>
    <property type="match status" value="1"/>
</dbReference>
<evidence type="ECO:0000313" key="9">
    <source>
        <dbReference type="Proteomes" id="UP000585474"/>
    </source>
</evidence>
<dbReference type="OrthoDB" id="994806at2759"/>
<evidence type="ECO:0008006" key="10">
    <source>
        <dbReference type="Google" id="ProtNLM"/>
    </source>
</evidence>
<accession>A0A7J0EDS2</accession>
<reference evidence="8 9" key="1">
    <citation type="submission" date="2019-07" db="EMBL/GenBank/DDBJ databases">
        <title>De Novo Assembly of kiwifruit Actinidia rufa.</title>
        <authorList>
            <person name="Sugita-Konishi S."/>
            <person name="Sato K."/>
            <person name="Mori E."/>
            <person name="Abe Y."/>
            <person name="Kisaki G."/>
            <person name="Hamano K."/>
            <person name="Suezawa K."/>
            <person name="Otani M."/>
            <person name="Fukuda T."/>
            <person name="Manabe T."/>
            <person name="Gomi K."/>
            <person name="Tabuchi M."/>
            <person name="Akimitsu K."/>
            <person name="Kataoka I."/>
        </authorList>
    </citation>
    <scope>NUCLEOTIDE SEQUENCE [LARGE SCALE GENOMIC DNA]</scope>
    <source>
        <strain evidence="9">cv. Fuchu</strain>
    </source>
</reference>
<feature type="transmembrane region" description="Helical" evidence="7">
    <location>
        <begin position="381"/>
        <end position="404"/>
    </location>
</feature>
<dbReference type="InterPro" id="IPR046956">
    <property type="entry name" value="RLP23-like"/>
</dbReference>
<protein>
    <recommendedName>
        <fullName evidence="10">Leucine-rich repeat-containing N-terminal plant-type domain-containing protein</fullName>
    </recommendedName>
</protein>
<evidence type="ECO:0000256" key="4">
    <source>
        <dbReference type="ARBA" id="ARBA00022989"/>
    </source>
</evidence>
<dbReference type="SUPFAM" id="SSF52058">
    <property type="entry name" value="L domain-like"/>
    <property type="match status" value="1"/>
</dbReference>
<dbReference type="InterPro" id="IPR032675">
    <property type="entry name" value="LRR_dom_sf"/>
</dbReference>
<dbReference type="Proteomes" id="UP000585474">
    <property type="component" value="Unassembled WGS sequence"/>
</dbReference>
<evidence type="ECO:0000256" key="7">
    <source>
        <dbReference type="SAM" id="Phobius"/>
    </source>
</evidence>
<sequence length="447" mass="50070">MSQRSEIAATDCCGWKGVNCDQDGHVIGLDLNSEAIIGGINQSSLFRLQFLESLNLAYNSFKFMQIPPHFGNLTSLIYLNLSNADFAGQIPMELSQLTRLVVLDISSLHFPGTPSLQLENPKFGPMDVSLQKLRFLSKINLGSNNLSAPVPEFFANFRNLTALILSSSNLNGDFPGKDFPGRLPDSMGNLTKLSRMEIAGCNFSGMIPNVALNNFSGDLPPNIFLHWKAMLVDMGTAQPDLNHLRFEFLMLNHFYYQDTVKVTLKGLEMELGKILNAFTSVDFSCNNFKGEIPDTVGALQSLYVLNLSHNCPQRSNSIITWKLVSSWIFRPFMEQTKWEHPETSFEGNIGLCGPPLKASCRELDAKVPVVLALGGNSDSEAYIYISAAAGFVVGLGSFMAPLALCNRWNKWYYKHVAQVLERIFHVEEKRKRRNRVERAYRNPIQRL</sequence>
<proteinExistence type="predicted"/>